<gene>
    <name evidence="1" type="ORF">Patl1_13844</name>
</gene>
<proteinExistence type="predicted"/>
<accession>A0ACC1AYA1</accession>
<organism evidence="1 2">
    <name type="scientific">Pistacia atlantica</name>
    <dbReference type="NCBI Taxonomy" id="434234"/>
    <lineage>
        <taxon>Eukaryota</taxon>
        <taxon>Viridiplantae</taxon>
        <taxon>Streptophyta</taxon>
        <taxon>Embryophyta</taxon>
        <taxon>Tracheophyta</taxon>
        <taxon>Spermatophyta</taxon>
        <taxon>Magnoliopsida</taxon>
        <taxon>eudicotyledons</taxon>
        <taxon>Gunneridae</taxon>
        <taxon>Pentapetalae</taxon>
        <taxon>rosids</taxon>
        <taxon>malvids</taxon>
        <taxon>Sapindales</taxon>
        <taxon>Anacardiaceae</taxon>
        <taxon>Pistacia</taxon>
    </lineage>
</organism>
<evidence type="ECO:0000313" key="1">
    <source>
        <dbReference type="EMBL" id="KAJ0091685.1"/>
    </source>
</evidence>
<evidence type="ECO:0000313" key="2">
    <source>
        <dbReference type="Proteomes" id="UP001164250"/>
    </source>
</evidence>
<dbReference type="EMBL" id="CM047904">
    <property type="protein sequence ID" value="KAJ0091685.1"/>
    <property type="molecule type" value="Genomic_DNA"/>
</dbReference>
<protein>
    <submittedName>
        <fullName evidence="1">Uncharacterized protein</fullName>
    </submittedName>
</protein>
<dbReference type="Proteomes" id="UP001164250">
    <property type="component" value="Chromosome 8"/>
</dbReference>
<sequence length="265" mass="28889">MPDPNAFKRFLPVEESYVGSVARSSFPGYLTPKAPSFVSHQPLGSSDLRVASDFPQREISAVRPSPYGLDETAGIGVHPEPVMGAITAGASVKGYSSPPQDPSLIVQRRDVALGIGPPIPGRIEIPNSLRNALALLHQNDICLVTSFPSHLLAIGKSKLFTRSPDVICLREYGVWVSVLQSGDKAMVLCFVEFMDSKCAVTAMEALNGTMGKGYLPYASKFIASIRFICYKFDDKKPESPTLRIQFAQFPFRPSDGDEQRIGIPR</sequence>
<comment type="caution">
    <text evidence="1">The sequence shown here is derived from an EMBL/GenBank/DDBJ whole genome shotgun (WGS) entry which is preliminary data.</text>
</comment>
<keyword evidence="2" id="KW-1185">Reference proteome</keyword>
<name>A0ACC1AYA1_9ROSI</name>
<reference evidence="2" key="1">
    <citation type="journal article" date="2023" name="G3 (Bethesda)">
        <title>Genome assembly and association tests identify interacting loci associated with vigor, precocity, and sex in interspecific pistachio rootstocks.</title>
        <authorList>
            <person name="Palmer W."/>
            <person name="Jacygrad E."/>
            <person name="Sagayaradj S."/>
            <person name="Cavanaugh K."/>
            <person name="Han R."/>
            <person name="Bertier L."/>
            <person name="Beede B."/>
            <person name="Kafkas S."/>
            <person name="Golino D."/>
            <person name="Preece J."/>
            <person name="Michelmore R."/>
        </authorList>
    </citation>
    <scope>NUCLEOTIDE SEQUENCE [LARGE SCALE GENOMIC DNA]</scope>
</reference>